<dbReference type="GO" id="GO:0004180">
    <property type="term" value="F:carboxypeptidase activity"/>
    <property type="evidence" value="ECO:0007669"/>
    <property type="project" value="UniProtKB-KW"/>
</dbReference>
<dbReference type="AlphaFoldDB" id="A0A9X2DUJ7"/>
<feature type="signal peptide" evidence="1">
    <location>
        <begin position="1"/>
        <end position="27"/>
    </location>
</feature>
<dbReference type="RefSeq" id="WP_251943701.1">
    <property type="nucleotide sequence ID" value="NZ_JAMRYM010000006.1"/>
</dbReference>
<keyword evidence="2" id="KW-0378">Hydrolase</keyword>
<sequence length="291" mass="29664">MPLLSRAAVRRTLALAAAVLVAGSALATPAYADAPEGTATITGRVLFEGAPDAPPAAGTGVLLLPATTSEVEPVVPSATAADGSFAASVVPGVEYTVLATVEDGLHVLRSLGATGRFERGTVFSADAGETLALPEYVIPLGATISGRVTTDDGLPVPVSAYQGPLVGYTDTVTDANGDYTVRGLDPDLGAVTVAFGSDGDGGAQEWWRDSPTQDGAETIVLTSLDEAVTGIDADLRTRTNPLDTVPCVDVSTLTVSKATSAVRAHLRSHHDLGALKALTRADVLQYLARCA</sequence>
<keyword evidence="2" id="KW-0121">Carboxypeptidase</keyword>
<evidence type="ECO:0000256" key="1">
    <source>
        <dbReference type="SAM" id="SignalP"/>
    </source>
</evidence>
<evidence type="ECO:0000313" key="3">
    <source>
        <dbReference type="Proteomes" id="UP001155240"/>
    </source>
</evidence>
<keyword evidence="3" id="KW-1185">Reference proteome</keyword>
<proteinExistence type="predicted"/>
<dbReference type="Proteomes" id="UP001155240">
    <property type="component" value="Unassembled WGS sequence"/>
</dbReference>
<reference evidence="2" key="1">
    <citation type="submission" date="2022-06" db="EMBL/GenBank/DDBJ databases">
        <title>Whole genome shotgun sequencing (WGS) of Rathayibacter sp. ZW T2_19, isolated from stored onions (Allium cepa).</title>
        <authorList>
            <person name="Stoll D.A."/>
            <person name="Huch M."/>
        </authorList>
    </citation>
    <scope>NUCLEOTIDE SEQUENCE</scope>
    <source>
        <strain evidence="2">ZW T2_19</strain>
    </source>
</reference>
<accession>A0A9X2DUJ7</accession>
<dbReference type="EMBL" id="JAMRYM010000006">
    <property type="protein sequence ID" value="MCM6761477.1"/>
    <property type="molecule type" value="Genomic_DNA"/>
</dbReference>
<gene>
    <name evidence="2" type="ORF">NB037_03510</name>
</gene>
<dbReference type="SUPFAM" id="SSF49464">
    <property type="entry name" value="Carboxypeptidase regulatory domain-like"/>
    <property type="match status" value="1"/>
</dbReference>
<comment type="caution">
    <text evidence="2">The sequence shown here is derived from an EMBL/GenBank/DDBJ whole genome shotgun (WGS) entry which is preliminary data.</text>
</comment>
<name>A0A9X2DUJ7_9MICO</name>
<organism evidence="2 3">
    <name type="scientific">Rathayibacter rubneri</name>
    <dbReference type="NCBI Taxonomy" id="2950106"/>
    <lineage>
        <taxon>Bacteria</taxon>
        <taxon>Bacillati</taxon>
        <taxon>Actinomycetota</taxon>
        <taxon>Actinomycetes</taxon>
        <taxon>Micrococcales</taxon>
        <taxon>Microbacteriaceae</taxon>
        <taxon>Rathayibacter</taxon>
    </lineage>
</organism>
<feature type="chain" id="PRO_5040725152" evidence="1">
    <location>
        <begin position="28"/>
        <end position="291"/>
    </location>
</feature>
<dbReference type="InterPro" id="IPR008969">
    <property type="entry name" value="CarboxyPept-like_regulatory"/>
</dbReference>
<keyword evidence="1" id="KW-0732">Signal</keyword>
<protein>
    <submittedName>
        <fullName evidence="2">Carboxypeptidase-like regulatory domain-containing protein</fullName>
    </submittedName>
</protein>
<keyword evidence="2" id="KW-0645">Protease</keyword>
<evidence type="ECO:0000313" key="2">
    <source>
        <dbReference type="EMBL" id="MCM6761477.1"/>
    </source>
</evidence>